<feature type="signal peptide" evidence="2">
    <location>
        <begin position="1"/>
        <end position="21"/>
    </location>
</feature>
<feature type="region of interest" description="Disordered" evidence="1">
    <location>
        <begin position="89"/>
        <end position="214"/>
    </location>
</feature>
<dbReference type="KEGG" id="btab:109037174"/>
<accession>A0A9P0CAG8</accession>
<proteinExistence type="predicted"/>
<gene>
    <name evidence="3" type="ORF">BEMITA_LOCUS964</name>
</gene>
<feature type="compositionally biased region" description="Basic and acidic residues" evidence="1">
    <location>
        <begin position="98"/>
        <end position="115"/>
    </location>
</feature>
<evidence type="ECO:0000256" key="2">
    <source>
        <dbReference type="SAM" id="SignalP"/>
    </source>
</evidence>
<dbReference type="Proteomes" id="UP001152759">
    <property type="component" value="Chromosome 1"/>
</dbReference>
<name>A0A9P0CAG8_BEMTA</name>
<dbReference type="EMBL" id="OU963862">
    <property type="protein sequence ID" value="CAH0753648.1"/>
    <property type="molecule type" value="Genomic_DNA"/>
</dbReference>
<dbReference type="AlphaFoldDB" id="A0A9P0CAG8"/>
<evidence type="ECO:0000313" key="4">
    <source>
        <dbReference type="Proteomes" id="UP001152759"/>
    </source>
</evidence>
<reference evidence="3" key="1">
    <citation type="submission" date="2021-12" db="EMBL/GenBank/DDBJ databases">
        <authorList>
            <person name="King R."/>
        </authorList>
    </citation>
    <scope>NUCLEOTIDE SEQUENCE</scope>
</reference>
<keyword evidence="4" id="KW-1185">Reference proteome</keyword>
<protein>
    <submittedName>
        <fullName evidence="3">Uncharacterized protein</fullName>
    </submittedName>
</protein>
<evidence type="ECO:0000313" key="3">
    <source>
        <dbReference type="EMBL" id="CAH0753648.1"/>
    </source>
</evidence>
<organism evidence="3 4">
    <name type="scientific">Bemisia tabaci</name>
    <name type="common">Sweetpotato whitefly</name>
    <name type="synonym">Aleurodes tabaci</name>
    <dbReference type="NCBI Taxonomy" id="7038"/>
    <lineage>
        <taxon>Eukaryota</taxon>
        <taxon>Metazoa</taxon>
        <taxon>Ecdysozoa</taxon>
        <taxon>Arthropoda</taxon>
        <taxon>Hexapoda</taxon>
        <taxon>Insecta</taxon>
        <taxon>Pterygota</taxon>
        <taxon>Neoptera</taxon>
        <taxon>Paraneoptera</taxon>
        <taxon>Hemiptera</taxon>
        <taxon>Sternorrhyncha</taxon>
        <taxon>Aleyrodoidea</taxon>
        <taxon>Aleyrodidae</taxon>
        <taxon>Aleyrodinae</taxon>
        <taxon>Bemisia</taxon>
    </lineage>
</organism>
<feature type="chain" id="PRO_5040199099" evidence="2">
    <location>
        <begin position="22"/>
        <end position="313"/>
    </location>
</feature>
<sequence>MFTPRFLSLLLIIGLHEHGDTFGLGQDAESHGGQDLVGGEASEMKVRLPVSRQHMQQLRAALNLQVSGAAGPHPPLRRHETLKKARKIMEKSPSSLFGDDKASGSHYRNAEDKKGPRPLLGNDKASGSHYRNAEDNKGPTPPLDNDKAPGSYYRHAEDNKGPTPPLDNDKAPGSYYRHAEDNKGPTPPLDNDKAPGSYYRHAEDNKGPTPPLDNDKAPGSYYRHAEDNKGPILARVSTDSERLDGNSGNRPLLPANAGGPGPRPLKLTLILENKKTETLTDDASDDLEFSIANSKTETLIGLRNPSLPIGGQF</sequence>
<evidence type="ECO:0000256" key="1">
    <source>
        <dbReference type="SAM" id="MobiDB-lite"/>
    </source>
</evidence>
<keyword evidence="2" id="KW-0732">Signal</keyword>
<feature type="region of interest" description="Disordered" evidence="1">
    <location>
        <begin position="240"/>
        <end position="261"/>
    </location>
</feature>